<keyword evidence="3" id="KW-1185">Reference proteome</keyword>
<name>G4YXK1_PHYSP</name>
<dbReference type="RefSeq" id="XP_009519150.1">
    <property type="nucleotide sequence ID" value="XM_009520855.1"/>
</dbReference>
<feature type="compositionally biased region" description="Basic and acidic residues" evidence="1">
    <location>
        <begin position="156"/>
        <end position="179"/>
    </location>
</feature>
<sequence length="277" mass="29201">MAHKDNNTGVATVIGRKCEDKVKTHRLPAVRWSRAFETTGNRAEDQGDQGQGLVQDQSSALKQVTETAEGASSGPADAQASPEKAAEDDEFSADDGDKQAEADVIMADPEAVAASSQSDAGRKRAQASMAAVAAKPVAATEAEEASARKRSASRSPHRDDYHDLFGDSKSEEGAIRECGEVSNNLDEQQQQYYAAVSGSHARQWAAATAVEPSSGGGTTYAQGCFPPESGTGAPALFEKLTALPARCVLAPHKLILKELTTLRKKPEDKGGLHPVRS</sequence>
<evidence type="ECO:0000256" key="1">
    <source>
        <dbReference type="SAM" id="MobiDB-lite"/>
    </source>
</evidence>
<feature type="region of interest" description="Disordered" evidence="1">
    <location>
        <begin position="204"/>
        <end position="228"/>
    </location>
</feature>
<reference evidence="2 3" key="1">
    <citation type="journal article" date="2006" name="Science">
        <title>Phytophthora genome sequences uncover evolutionary origins and mechanisms of pathogenesis.</title>
        <authorList>
            <person name="Tyler B.M."/>
            <person name="Tripathy S."/>
            <person name="Zhang X."/>
            <person name="Dehal P."/>
            <person name="Jiang R.H."/>
            <person name="Aerts A."/>
            <person name="Arredondo F.D."/>
            <person name="Baxter L."/>
            <person name="Bensasson D."/>
            <person name="Beynon J.L."/>
            <person name="Chapman J."/>
            <person name="Damasceno C.M."/>
            <person name="Dorrance A.E."/>
            <person name="Dou D."/>
            <person name="Dickerman A.W."/>
            <person name="Dubchak I.L."/>
            <person name="Garbelotto M."/>
            <person name="Gijzen M."/>
            <person name="Gordon S.G."/>
            <person name="Govers F."/>
            <person name="Grunwald N.J."/>
            <person name="Huang W."/>
            <person name="Ivors K.L."/>
            <person name="Jones R.W."/>
            <person name="Kamoun S."/>
            <person name="Krampis K."/>
            <person name="Lamour K.H."/>
            <person name="Lee M.K."/>
            <person name="McDonald W.H."/>
            <person name="Medina M."/>
            <person name="Meijer H.J."/>
            <person name="Nordberg E.K."/>
            <person name="Maclean D.J."/>
            <person name="Ospina-Giraldo M.D."/>
            <person name="Morris P.F."/>
            <person name="Phuntumart V."/>
            <person name="Putnam N.H."/>
            <person name="Rash S."/>
            <person name="Rose J.K."/>
            <person name="Sakihama Y."/>
            <person name="Salamov A.A."/>
            <person name="Savidor A."/>
            <person name="Scheuring C.F."/>
            <person name="Smith B.M."/>
            <person name="Sobral B.W."/>
            <person name="Terry A."/>
            <person name="Torto-Alalibo T.A."/>
            <person name="Win J."/>
            <person name="Xu Z."/>
            <person name="Zhang H."/>
            <person name="Grigoriev I.V."/>
            <person name="Rokhsar D.S."/>
            <person name="Boore J.L."/>
        </authorList>
    </citation>
    <scope>NUCLEOTIDE SEQUENCE [LARGE SCALE GENOMIC DNA]</scope>
    <source>
        <strain evidence="2 3">P6497</strain>
    </source>
</reference>
<dbReference type="EMBL" id="JH159152">
    <property type="protein sequence ID" value="EGZ23862.1"/>
    <property type="molecule type" value="Genomic_DNA"/>
</dbReference>
<organism evidence="2 3">
    <name type="scientific">Phytophthora sojae (strain P6497)</name>
    <name type="common">Soybean stem and root rot agent</name>
    <name type="synonym">Phytophthora megasperma f. sp. glycines</name>
    <dbReference type="NCBI Taxonomy" id="1094619"/>
    <lineage>
        <taxon>Eukaryota</taxon>
        <taxon>Sar</taxon>
        <taxon>Stramenopiles</taxon>
        <taxon>Oomycota</taxon>
        <taxon>Peronosporomycetes</taxon>
        <taxon>Peronosporales</taxon>
        <taxon>Peronosporaceae</taxon>
        <taxon>Phytophthora</taxon>
    </lineage>
</organism>
<feature type="region of interest" description="Disordered" evidence="1">
    <location>
        <begin position="33"/>
        <end position="183"/>
    </location>
</feature>
<dbReference type="AlphaFoldDB" id="G4YXK1"/>
<dbReference type="KEGG" id="psoj:PHYSODRAFT_325038"/>
<feature type="compositionally biased region" description="Low complexity" evidence="1">
    <location>
        <begin position="126"/>
        <end position="140"/>
    </location>
</feature>
<dbReference type="GeneID" id="20645209"/>
<protein>
    <submittedName>
        <fullName evidence="2">Uncharacterized protein</fullName>
    </submittedName>
</protein>
<evidence type="ECO:0000313" key="3">
    <source>
        <dbReference type="Proteomes" id="UP000002640"/>
    </source>
</evidence>
<proteinExistence type="predicted"/>
<evidence type="ECO:0000313" key="2">
    <source>
        <dbReference type="EMBL" id="EGZ23862.1"/>
    </source>
</evidence>
<dbReference type="InParanoid" id="G4YXK1"/>
<dbReference type="Proteomes" id="UP000002640">
    <property type="component" value="Unassembled WGS sequence"/>
</dbReference>
<gene>
    <name evidence="2" type="ORF">PHYSODRAFT_325038</name>
</gene>
<accession>G4YXK1</accession>